<evidence type="ECO:0000313" key="2">
    <source>
        <dbReference type="EMBL" id="MFC4695147.1"/>
    </source>
</evidence>
<proteinExistence type="predicted"/>
<organism evidence="2 3">
    <name type="scientific">Geodermatophilus arenarius</name>
    <dbReference type="NCBI Taxonomy" id="1137990"/>
    <lineage>
        <taxon>Bacteria</taxon>
        <taxon>Bacillati</taxon>
        <taxon>Actinomycetota</taxon>
        <taxon>Actinomycetes</taxon>
        <taxon>Geodermatophilales</taxon>
        <taxon>Geodermatophilaceae</taxon>
        <taxon>Geodermatophilus</taxon>
    </lineage>
</organism>
<reference evidence="3" key="1">
    <citation type="journal article" date="2019" name="Int. J. Syst. Evol. Microbiol.">
        <title>The Global Catalogue of Microorganisms (GCM) 10K type strain sequencing project: providing services to taxonomists for standard genome sequencing and annotation.</title>
        <authorList>
            <consortium name="The Broad Institute Genomics Platform"/>
            <consortium name="The Broad Institute Genome Sequencing Center for Infectious Disease"/>
            <person name="Wu L."/>
            <person name="Ma J."/>
        </authorList>
    </citation>
    <scope>NUCLEOTIDE SEQUENCE [LARGE SCALE GENOMIC DNA]</scope>
    <source>
        <strain evidence="3">CCUG 62763</strain>
    </source>
</reference>
<name>A0ABV9LNT3_9ACTN</name>
<dbReference type="Gene3D" id="3.90.1200.10">
    <property type="match status" value="1"/>
</dbReference>
<comment type="caution">
    <text evidence="2">The sequence shown here is derived from an EMBL/GenBank/DDBJ whole genome shotgun (WGS) entry which is preliminary data.</text>
</comment>
<keyword evidence="3" id="KW-1185">Reference proteome</keyword>
<dbReference type="InterPro" id="IPR011009">
    <property type="entry name" value="Kinase-like_dom_sf"/>
</dbReference>
<sequence>MAENPGATASGTVSAARDRVVSLLAELGVSDPVLAVTDLSARVGVVQGVLADRVLDLAVTESGRGRLQAELRGRRWAEERQVGVPEVVAAADDGRWLLSRRVHPGPSGGPRWTAAAVEAAVRIAPLPVPAGQPWEPPAGGSLRRARATVEDASRLVRGGVRLGELRAVRAAAAQLPLSEVAHGDLRAANVVVDSGGPDGEGRLVVLEWSGVRPAPRHRDLLTLWATTPDAQDRAQIGEVVLSRTAGWEEPDVGLLWHAVALEQLVARLTRADRGDGLDTAFARARLTEARAMAAELGSPLST</sequence>
<dbReference type="Pfam" id="PF01636">
    <property type="entry name" value="APH"/>
    <property type="match status" value="1"/>
</dbReference>
<accession>A0ABV9LNT3</accession>
<dbReference type="RefSeq" id="WP_387991482.1">
    <property type="nucleotide sequence ID" value="NZ_JBHSGR010000020.1"/>
</dbReference>
<dbReference type="SUPFAM" id="SSF56112">
    <property type="entry name" value="Protein kinase-like (PK-like)"/>
    <property type="match status" value="1"/>
</dbReference>
<dbReference type="EMBL" id="JBHSGR010000020">
    <property type="protein sequence ID" value="MFC4695147.1"/>
    <property type="molecule type" value="Genomic_DNA"/>
</dbReference>
<protein>
    <submittedName>
        <fullName evidence="2">Phosphotransferase</fullName>
    </submittedName>
</protein>
<evidence type="ECO:0000259" key="1">
    <source>
        <dbReference type="Pfam" id="PF01636"/>
    </source>
</evidence>
<dbReference type="InterPro" id="IPR002575">
    <property type="entry name" value="Aminoglycoside_PTrfase"/>
</dbReference>
<evidence type="ECO:0000313" key="3">
    <source>
        <dbReference type="Proteomes" id="UP001596025"/>
    </source>
</evidence>
<feature type="domain" description="Aminoglycoside phosphotransferase" evidence="1">
    <location>
        <begin position="62"/>
        <end position="248"/>
    </location>
</feature>
<gene>
    <name evidence="2" type="ORF">ACFO3M_17240</name>
</gene>
<dbReference type="Proteomes" id="UP001596025">
    <property type="component" value="Unassembled WGS sequence"/>
</dbReference>